<keyword evidence="1" id="KW-0812">Transmembrane</keyword>
<dbReference type="InterPro" id="IPR043968">
    <property type="entry name" value="SGNH"/>
</dbReference>
<keyword evidence="4" id="KW-0808">Transferase</keyword>
<dbReference type="RefSeq" id="WP_117203127.1">
    <property type="nucleotide sequence ID" value="NZ_JBHTBK010000032.1"/>
</dbReference>
<dbReference type="Pfam" id="PF01757">
    <property type="entry name" value="Acyl_transf_3"/>
    <property type="match status" value="1"/>
</dbReference>
<feature type="transmembrane region" description="Helical" evidence="1">
    <location>
        <begin position="199"/>
        <end position="219"/>
    </location>
</feature>
<evidence type="ECO:0000259" key="3">
    <source>
        <dbReference type="Pfam" id="PF19040"/>
    </source>
</evidence>
<dbReference type="SUPFAM" id="SSF52266">
    <property type="entry name" value="SGNH hydrolase"/>
    <property type="match status" value="1"/>
</dbReference>
<reference evidence="4 5" key="1">
    <citation type="submission" date="2018-08" db="EMBL/GenBank/DDBJ databases">
        <title>Lysobacter weifangensis sp. nov., a new member of the family 'Xanthomonadaceae', isolated from soil in a farmland.</title>
        <authorList>
            <person name="Zhao H."/>
        </authorList>
    </citation>
    <scope>NUCLEOTIDE SEQUENCE [LARGE SCALE GENOMIC DNA]</scope>
    <source>
        <strain evidence="4 5">WF-2</strain>
    </source>
</reference>
<accession>A0A372DIZ6</accession>
<feature type="transmembrane region" description="Helical" evidence="1">
    <location>
        <begin position="226"/>
        <end position="242"/>
    </location>
</feature>
<feature type="domain" description="Acyltransferase 3" evidence="2">
    <location>
        <begin position="8"/>
        <end position="330"/>
    </location>
</feature>
<keyword evidence="4" id="KW-0012">Acyltransferase</keyword>
<dbReference type="EMBL" id="QVPD01000011">
    <property type="protein sequence ID" value="RFP59496.1"/>
    <property type="molecule type" value="Genomic_DNA"/>
</dbReference>
<dbReference type="PANTHER" id="PTHR23028">
    <property type="entry name" value="ACETYLTRANSFERASE"/>
    <property type="match status" value="1"/>
</dbReference>
<feature type="domain" description="SGNH" evidence="3">
    <location>
        <begin position="411"/>
        <end position="643"/>
    </location>
</feature>
<dbReference type="GO" id="GO:0016020">
    <property type="term" value="C:membrane"/>
    <property type="evidence" value="ECO:0007669"/>
    <property type="project" value="TreeGrafter"/>
</dbReference>
<keyword evidence="1" id="KW-1133">Transmembrane helix</keyword>
<comment type="caution">
    <text evidence="4">The sequence shown here is derived from an EMBL/GenBank/DDBJ whole genome shotgun (WGS) entry which is preliminary data.</text>
</comment>
<evidence type="ECO:0000313" key="4">
    <source>
        <dbReference type="EMBL" id="RFP59496.1"/>
    </source>
</evidence>
<name>A0A372DIZ6_9GAMM</name>
<feature type="transmembrane region" description="Helical" evidence="1">
    <location>
        <begin position="34"/>
        <end position="54"/>
    </location>
</feature>
<dbReference type="PANTHER" id="PTHR23028:SF53">
    <property type="entry name" value="ACYL_TRANSF_3 DOMAIN-CONTAINING PROTEIN"/>
    <property type="match status" value="1"/>
</dbReference>
<keyword evidence="1" id="KW-0472">Membrane</keyword>
<protein>
    <submittedName>
        <fullName evidence="4">Acyltransferase</fullName>
    </submittedName>
</protein>
<evidence type="ECO:0000313" key="5">
    <source>
        <dbReference type="Proteomes" id="UP000262917"/>
    </source>
</evidence>
<dbReference type="InterPro" id="IPR002656">
    <property type="entry name" value="Acyl_transf_3_dom"/>
</dbReference>
<dbReference type="GO" id="GO:0009103">
    <property type="term" value="P:lipopolysaccharide biosynthetic process"/>
    <property type="evidence" value="ECO:0007669"/>
    <property type="project" value="TreeGrafter"/>
</dbReference>
<evidence type="ECO:0000259" key="2">
    <source>
        <dbReference type="Pfam" id="PF01757"/>
    </source>
</evidence>
<gene>
    <name evidence="4" type="ORF">D0Y53_10180</name>
</gene>
<sequence>MGTIAYRKDIDGLRAIAVLAVVLYHYGIGPLHGGFVGVDVFFVISGYLITGIIHKEIGHGDFTFAGFYERRVRRIFPALFMMLLVTLAVGTWLLLPSDLLRLGRATIATLLFGSNLLFWRQSGYFDTRSEYTPLLHTWSLAVEEQFYIGLPILLILLHRYLRGDARLKFALLACSAVSFALCLWFQARGPAATFFLSPFRAWELLLGGLLAIGALPPIVRPALHGAVSWLALATLLWALWWIRAGPEFPGWRAGLPVVATAALLHAGASSSSQVQRLLSLRPMVFVGLISYSLYLWHWPLLVFVRYRSAMQPLEPRVSWLLFALALALAAASYRWVETPLRRRKQGARPGTRRALFAAAAVASVLLASAAATTRFDGGWRSRFAPDVVALDDARHPSIPFRQCNGRVPDPASTTCRLGAANGTPTILLWGDSHALAWAPALDAVLKHAGKTGLLAARGACAPLLGIRILGDPGCRDDNDKVMGLIRSRHFDVIVLHASWMKYSGPGGQDTLADDAGHRGNLEVFPPAFRSTMKVVAALTDRVVLVGPTPGAPDDAPFTLSVARQYGGAMPPARLRARVQRDTKWFWREVARHAGFTNIRAVDPAPWFCNAVSCRYLDTQGRLLYRDGGHLSLNGAAFVANHLATMHLFDSSALHTKRVRLGGEHGEG</sequence>
<feature type="transmembrane region" description="Helical" evidence="1">
    <location>
        <begin position="169"/>
        <end position="187"/>
    </location>
</feature>
<dbReference type="OrthoDB" id="9767863at2"/>
<feature type="transmembrane region" description="Helical" evidence="1">
    <location>
        <begin position="12"/>
        <end position="28"/>
    </location>
</feature>
<organism evidence="4 5">
    <name type="scientific">Cognatiluteimonas weifangensis</name>
    <dbReference type="NCBI Taxonomy" id="2303539"/>
    <lineage>
        <taxon>Bacteria</taxon>
        <taxon>Pseudomonadati</taxon>
        <taxon>Pseudomonadota</taxon>
        <taxon>Gammaproteobacteria</taxon>
        <taxon>Lysobacterales</taxon>
        <taxon>Lysobacteraceae</taxon>
        <taxon>Cognatiluteimonas</taxon>
    </lineage>
</organism>
<dbReference type="GO" id="GO:0016747">
    <property type="term" value="F:acyltransferase activity, transferring groups other than amino-acyl groups"/>
    <property type="evidence" value="ECO:0007669"/>
    <property type="project" value="InterPro"/>
</dbReference>
<dbReference type="InterPro" id="IPR050879">
    <property type="entry name" value="Acyltransferase_3"/>
</dbReference>
<feature type="transmembrane region" description="Helical" evidence="1">
    <location>
        <begin position="75"/>
        <end position="95"/>
    </location>
</feature>
<feature type="transmembrane region" description="Helical" evidence="1">
    <location>
        <begin position="278"/>
        <end position="297"/>
    </location>
</feature>
<feature type="transmembrane region" description="Helical" evidence="1">
    <location>
        <begin position="317"/>
        <end position="333"/>
    </location>
</feature>
<proteinExistence type="predicted"/>
<feature type="transmembrane region" description="Helical" evidence="1">
    <location>
        <begin position="248"/>
        <end position="266"/>
    </location>
</feature>
<evidence type="ECO:0000256" key="1">
    <source>
        <dbReference type="SAM" id="Phobius"/>
    </source>
</evidence>
<dbReference type="Pfam" id="PF19040">
    <property type="entry name" value="SGNH"/>
    <property type="match status" value="1"/>
</dbReference>
<dbReference type="Proteomes" id="UP000262917">
    <property type="component" value="Unassembled WGS sequence"/>
</dbReference>
<keyword evidence="5" id="KW-1185">Reference proteome</keyword>
<feature type="transmembrane region" description="Helical" evidence="1">
    <location>
        <begin position="354"/>
        <end position="372"/>
    </location>
</feature>
<dbReference type="AlphaFoldDB" id="A0A372DIZ6"/>